<dbReference type="EMBL" id="JXKM01000004">
    <property type="protein sequence ID" value="OJG35850.1"/>
    <property type="molecule type" value="Genomic_DNA"/>
</dbReference>
<evidence type="ECO:0000313" key="2">
    <source>
        <dbReference type="Proteomes" id="UP000183700"/>
    </source>
</evidence>
<dbReference type="RefSeq" id="WP_071861835.1">
    <property type="nucleotide sequence ID" value="NZ_JBHLVS010000013.1"/>
</dbReference>
<comment type="caution">
    <text evidence="1">The sequence shown here is derived from an EMBL/GenBank/DDBJ whole genome shotgun (WGS) entry which is preliminary data.</text>
</comment>
<proteinExistence type="predicted"/>
<dbReference type="InterPro" id="IPR018757">
    <property type="entry name" value="DUF2316"/>
</dbReference>
<sequence>MSLNQQQTINTKNEFQENFERSGLSLKQIAADLNTTPDVIADTLALNVSRIEDPWVLKNYLEDALQQQGIASVPFTALVGDYHRHWFLNSRRIDKKKIG</sequence>
<dbReference type="OrthoDB" id="3233189at2"/>
<dbReference type="Pfam" id="PF10078">
    <property type="entry name" value="DUF2316"/>
    <property type="match status" value="1"/>
</dbReference>
<evidence type="ECO:0008006" key="3">
    <source>
        <dbReference type="Google" id="ProtNLM"/>
    </source>
</evidence>
<dbReference type="Proteomes" id="UP000183700">
    <property type="component" value="Unassembled WGS sequence"/>
</dbReference>
<dbReference type="STRING" id="319970.RV00_GL001994"/>
<keyword evidence="2" id="KW-1185">Reference proteome</keyword>
<evidence type="ECO:0000313" key="1">
    <source>
        <dbReference type="EMBL" id="OJG35850.1"/>
    </source>
</evidence>
<name>A0A1L8SUS7_9ENTE</name>
<gene>
    <name evidence="1" type="ORF">RV00_GL001994</name>
</gene>
<accession>A0A1L8SUS7</accession>
<protein>
    <recommendedName>
        <fullName evidence="3">DUF2316 family protein</fullName>
    </recommendedName>
</protein>
<reference evidence="1 2" key="1">
    <citation type="submission" date="2014-12" db="EMBL/GenBank/DDBJ databases">
        <title>Draft genome sequences of 29 type strains of Enterococci.</title>
        <authorList>
            <person name="Zhong Z."/>
            <person name="Sun Z."/>
            <person name="Liu W."/>
            <person name="Zhang W."/>
            <person name="Zhang H."/>
        </authorList>
    </citation>
    <scope>NUCLEOTIDE SEQUENCE [LARGE SCALE GENOMIC DNA]</scope>
    <source>
        <strain evidence="1 2">DSM 22802</strain>
    </source>
</reference>
<organism evidence="1 2">
    <name type="scientific">Enterococcus devriesei</name>
    <dbReference type="NCBI Taxonomy" id="319970"/>
    <lineage>
        <taxon>Bacteria</taxon>
        <taxon>Bacillati</taxon>
        <taxon>Bacillota</taxon>
        <taxon>Bacilli</taxon>
        <taxon>Lactobacillales</taxon>
        <taxon>Enterococcaceae</taxon>
        <taxon>Enterococcus</taxon>
    </lineage>
</organism>
<dbReference type="AlphaFoldDB" id="A0A1L8SUS7"/>